<feature type="region of interest" description="Disordered" evidence="1">
    <location>
        <begin position="339"/>
        <end position="361"/>
    </location>
</feature>
<feature type="compositionally biased region" description="Basic and acidic residues" evidence="1">
    <location>
        <begin position="300"/>
        <end position="310"/>
    </location>
</feature>
<keyword evidence="3" id="KW-1185">Reference proteome</keyword>
<name>A0A835RUH4_VANPL</name>
<protein>
    <submittedName>
        <fullName evidence="2">Uncharacterized protein</fullName>
    </submittedName>
</protein>
<comment type="caution">
    <text evidence="2">The sequence shown here is derived from an EMBL/GenBank/DDBJ whole genome shotgun (WGS) entry which is preliminary data.</text>
</comment>
<dbReference type="AlphaFoldDB" id="A0A835RUH4"/>
<organism evidence="2 3">
    <name type="scientific">Vanilla planifolia</name>
    <name type="common">Vanilla</name>
    <dbReference type="NCBI Taxonomy" id="51239"/>
    <lineage>
        <taxon>Eukaryota</taxon>
        <taxon>Viridiplantae</taxon>
        <taxon>Streptophyta</taxon>
        <taxon>Embryophyta</taxon>
        <taxon>Tracheophyta</taxon>
        <taxon>Spermatophyta</taxon>
        <taxon>Magnoliopsida</taxon>
        <taxon>Liliopsida</taxon>
        <taxon>Asparagales</taxon>
        <taxon>Orchidaceae</taxon>
        <taxon>Vanilloideae</taxon>
        <taxon>Vanilleae</taxon>
        <taxon>Vanilla</taxon>
    </lineage>
</organism>
<dbReference type="Proteomes" id="UP000636800">
    <property type="component" value="Chromosome 1"/>
</dbReference>
<feature type="compositionally biased region" description="Low complexity" evidence="1">
    <location>
        <begin position="344"/>
        <end position="360"/>
    </location>
</feature>
<reference evidence="2 3" key="1">
    <citation type="journal article" date="2020" name="Nat. Food">
        <title>A phased Vanilla planifolia genome enables genetic improvement of flavour and production.</title>
        <authorList>
            <person name="Hasing T."/>
            <person name="Tang H."/>
            <person name="Brym M."/>
            <person name="Khazi F."/>
            <person name="Huang T."/>
            <person name="Chambers A.H."/>
        </authorList>
    </citation>
    <scope>NUCLEOTIDE SEQUENCE [LARGE SCALE GENOMIC DNA]</scope>
    <source>
        <tissue evidence="2">Leaf</tissue>
    </source>
</reference>
<gene>
    <name evidence="2" type="ORF">HPP92_001714</name>
</gene>
<evidence type="ECO:0000313" key="2">
    <source>
        <dbReference type="EMBL" id="KAG0497023.1"/>
    </source>
</evidence>
<accession>A0A835RUH4</accession>
<proteinExistence type="predicted"/>
<sequence>MRRSASYKPSRRICISRFKDCPLCGADIDEIEPDNDLQATVDRYIDGHARIKRFQHDADSVETENDKKNIIYEDISMERGSFLVQQAMRAFQGKNIESAKSRLSICVEDIREQLQNQGNTPELCSQLGAVLGMLGDCWGFGCTCEAIKEKSNVSSQIIDLAVSLAKVADVDRSLGNEDVAIKGFKEAVEHLESLKLNSTEAALEQRESRRCRIRAPSYEHEASVIYKSTPFGKDRLGDISSNRTAAKWTLRSSGQPRERHVTMEKRFNQEARFVVGVPFVSLVLFLERERGSLKRGVGREFSMDPSEPHWRVNSSFSPPSSRRWDCRYPSDGLSLETSGVPLYGSSQSSHSKGSRSGMSSDLFANHQHSVSDGALSYLESPSSNLQAPRWTPPVQRYYLGEFSTPVGGSRLVSSVSPLDNEVTSPVAMS</sequence>
<dbReference type="EMBL" id="JADCNL010000001">
    <property type="protein sequence ID" value="KAG0497023.1"/>
    <property type="molecule type" value="Genomic_DNA"/>
</dbReference>
<dbReference type="OrthoDB" id="541719at2759"/>
<evidence type="ECO:0000313" key="3">
    <source>
        <dbReference type="Proteomes" id="UP000636800"/>
    </source>
</evidence>
<evidence type="ECO:0000256" key="1">
    <source>
        <dbReference type="SAM" id="MobiDB-lite"/>
    </source>
</evidence>
<feature type="region of interest" description="Disordered" evidence="1">
    <location>
        <begin position="300"/>
        <end position="322"/>
    </location>
</feature>